<dbReference type="PROSITE" id="PS00211">
    <property type="entry name" value="ABC_TRANSPORTER_1"/>
    <property type="match status" value="1"/>
</dbReference>
<dbReference type="eggNOG" id="arCOG00185">
    <property type="taxonomic scope" value="Archaea"/>
</dbReference>
<dbReference type="GO" id="GO:0055085">
    <property type="term" value="P:transmembrane transport"/>
    <property type="evidence" value="ECO:0007669"/>
    <property type="project" value="InterPro"/>
</dbReference>
<evidence type="ECO:0000313" key="7">
    <source>
        <dbReference type="EMBL" id="ADG90628.1"/>
    </source>
</evidence>
<dbReference type="PANTHER" id="PTHR42734">
    <property type="entry name" value="METAL TRANSPORT SYSTEM ATP-BINDING PROTEIN TM_0124-RELATED"/>
    <property type="match status" value="1"/>
</dbReference>
<comment type="function">
    <text evidence="5">Probably part of an ABC transporter complex. Responsible for energy coupling to the transport system.</text>
</comment>
<evidence type="ECO:0000256" key="1">
    <source>
        <dbReference type="ARBA" id="ARBA00004236"/>
    </source>
</evidence>
<dbReference type="InterPro" id="IPR017871">
    <property type="entry name" value="ABC_transporter-like_CS"/>
</dbReference>
<evidence type="ECO:0000256" key="2">
    <source>
        <dbReference type="ARBA" id="ARBA00022448"/>
    </source>
</evidence>
<dbReference type="InterPro" id="IPR025662">
    <property type="entry name" value="Sigma_54_int_dom_ATP-bd_1"/>
</dbReference>
<feature type="domain" description="ABC transporter" evidence="6">
    <location>
        <begin position="242"/>
        <end position="429"/>
    </location>
</feature>
<name>D5U0H8_THEAM</name>
<protein>
    <submittedName>
        <fullName evidence="7">Sigma 54 interacting domain protein</fullName>
    </submittedName>
</protein>
<sequence length="430" mass="48186">MQPVIYAEIREAGYPNGFTIRNVELELYPGELLVIAGESGSGKTTLVRVLTGTIELVGGYYRGKVLIGNTPINEISPDEFYSKVAYIPQEPWFALIGYSVETEYCHSLAVAGHTCEFFDLMKLGLGRKLKNPTYGLSAGETQRLIWAESLARDSSIFILDEPLVYIDRYAREMLQSVVKTTLKDGKAVVVVDHNPLFWKDLASKIIYLQNGQPIYSGQWRNDLISHSLTFNRGVRSSDEVAIRVENIWFKYPGGEYLFRDFSLSIKGKIITGLTGPNGSGKSTLLKIMAGVLKPKRGKVIGKGKRIYIPENPLLYFTKPTPWEELYYASNGDESKLLDIAERFNLKKVLHRPLARLSSGERRRVALASAFLSKYQIYLLDEPTGGLDDASSREVLEHLTEMADSGLTIILSTHDERVFRILDETVEVGGE</sequence>
<feature type="domain" description="ABC transporter" evidence="6">
    <location>
        <begin position="4"/>
        <end position="235"/>
    </location>
</feature>
<dbReference type="InterPro" id="IPR050153">
    <property type="entry name" value="Metal_Ion_Import_ABC"/>
</dbReference>
<dbReference type="STRING" id="633148.Tagg_0353"/>
<evidence type="ECO:0000256" key="3">
    <source>
        <dbReference type="ARBA" id="ARBA00022741"/>
    </source>
</evidence>
<reference key="3">
    <citation type="submission" date="2010-02" db="EMBL/GenBank/DDBJ databases">
        <title>Complete genome sequence of Thermosphaera aggregans type strain (M11TL).</title>
        <authorList>
            <consortium name="US DOE Joint Genome Institute (JGI-PGF)"/>
            <person name="Spring S."/>
            <person name="Lapidus A."/>
            <person name="Munk C."/>
            <person name="Schroeder M."/>
            <person name="Glavina Del Rio T."/>
            <person name="Tice H."/>
            <person name="Copeland A."/>
            <person name="Cheng J.-F."/>
            <person name="Lucas S."/>
            <person name="Chen F."/>
            <person name="Nolan M."/>
            <person name="Bruce D."/>
            <person name="Goodwin L."/>
            <person name="Pitluck S."/>
            <person name="Ivanova N."/>
            <person name="Mavromatis K."/>
            <person name="Ovchinnikova G."/>
            <person name="Pati A."/>
            <person name="Chen A."/>
            <person name="Palaniappan K."/>
            <person name="Land M."/>
            <person name="Hauser L."/>
            <person name="Chang Y.-J."/>
            <person name="Jeffries C.C."/>
            <person name="Brettin T."/>
            <person name="Detter J.C."/>
            <person name="Tapia R."/>
            <person name="Han C."/>
            <person name="Chain P."/>
            <person name="Heimerl T."/>
            <person name="Weik F."/>
            <person name="Goker M."/>
            <person name="Rachel R."/>
            <person name="Bristow J."/>
            <person name="Eisen J.A."/>
            <person name="Markowitz V."/>
            <person name="Hugenholtz P."/>
            <person name="Kyrpides N.C."/>
            <person name="Klenk H.-P."/>
        </authorList>
    </citation>
    <scope>NUCLEOTIDE SEQUENCE</scope>
    <source>
        <strain>DSM 11486</strain>
    </source>
</reference>
<dbReference type="EMBL" id="CP001939">
    <property type="protein sequence ID" value="ADG90628.1"/>
    <property type="molecule type" value="Genomic_DNA"/>
</dbReference>
<dbReference type="GO" id="GO:0016887">
    <property type="term" value="F:ATP hydrolysis activity"/>
    <property type="evidence" value="ECO:0007669"/>
    <property type="project" value="InterPro"/>
</dbReference>
<dbReference type="SMART" id="SM00382">
    <property type="entry name" value="AAA"/>
    <property type="match status" value="2"/>
</dbReference>
<comment type="subcellular location">
    <subcellularLocation>
        <location evidence="1">Cell membrane</location>
    </subcellularLocation>
</comment>
<evidence type="ECO:0000256" key="4">
    <source>
        <dbReference type="ARBA" id="ARBA00022840"/>
    </source>
</evidence>
<reference evidence="7 8" key="1">
    <citation type="journal article" date="2010" name="Stand. Genomic Sci.">
        <title>Complete genome sequence of Thermosphaera aggregans type strain (M11TL).</title>
        <authorList>
            <person name="Spring S."/>
            <person name="Rachel R."/>
            <person name="Lapidus A."/>
            <person name="Davenport K."/>
            <person name="Tice H."/>
            <person name="Copeland A."/>
            <person name="Cheng J.F."/>
            <person name="Lucas S."/>
            <person name="Chen F."/>
            <person name="Nolan M."/>
            <person name="Bruce D."/>
            <person name="Goodwin L."/>
            <person name="Pitluck S."/>
            <person name="Ivanova N."/>
            <person name="Mavromatis K."/>
            <person name="Ovchinnikova G."/>
            <person name="Pati A."/>
            <person name="Chen A."/>
            <person name="Palaniappan K."/>
            <person name="Land M."/>
            <person name="Hauser L."/>
            <person name="Chang Y.J."/>
            <person name="Jeffries C.C."/>
            <person name="Brettin T."/>
            <person name="Detter J.C."/>
            <person name="Tapia R."/>
            <person name="Han C."/>
            <person name="Heimerl T."/>
            <person name="Weikl F."/>
            <person name="Brambilla E."/>
            <person name="Goker M."/>
            <person name="Bristow J."/>
            <person name="Eisen J.A."/>
            <person name="Markowitz V."/>
            <person name="Hugenholtz P."/>
            <person name="Kyrpides N.C."/>
            <person name="Klenk H.P."/>
        </authorList>
    </citation>
    <scope>NUCLEOTIDE SEQUENCE [LARGE SCALE GENOMIC DNA]</scope>
    <source>
        <strain evidence="8">DSM 11486 / M11TL</strain>
    </source>
</reference>
<dbReference type="GeneID" id="9165366"/>
<evidence type="ECO:0000256" key="5">
    <source>
        <dbReference type="ARBA" id="ARBA00025157"/>
    </source>
</evidence>
<dbReference type="PROSITE" id="PS00675">
    <property type="entry name" value="SIGMA54_INTERACT_1"/>
    <property type="match status" value="1"/>
</dbReference>
<dbReference type="HOGENOM" id="CLU_000604_86_7_2"/>
<dbReference type="GO" id="GO:0005886">
    <property type="term" value="C:plasma membrane"/>
    <property type="evidence" value="ECO:0007669"/>
    <property type="project" value="UniProtKB-SubCell"/>
</dbReference>
<organism evidence="7 8">
    <name type="scientific">Thermosphaera aggregans (strain DSM 11486 / M11TL)</name>
    <dbReference type="NCBI Taxonomy" id="633148"/>
    <lineage>
        <taxon>Archaea</taxon>
        <taxon>Thermoproteota</taxon>
        <taxon>Thermoprotei</taxon>
        <taxon>Desulfurococcales</taxon>
        <taxon>Desulfurococcaceae</taxon>
        <taxon>Thermosphaera</taxon>
    </lineage>
</organism>
<dbReference type="Pfam" id="PF00005">
    <property type="entry name" value="ABC_tran"/>
    <property type="match status" value="2"/>
</dbReference>
<dbReference type="AlphaFoldDB" id="D5U0H8"/>
<evidence type="ECO:0000313" key="8">
    <source>
        <dbReference type="Proteomes" id="UP000002376"/>
    </source>
</evidence>
<dbReference type="KEGG" id="tag:Tagg_0353"/>
<keyword evidence="4" id="KW-0067">ATP-binding</keyword>
<reference evidence="8" key="2">
    <citation type="journal article" date="2010" name="Stand. Genomic Sci.">
        <title>Complete genome sequence of Thermosphaera aggregans type strain (M11TLT).</title>
        <authorList>
            <person name="Spring S."/>
            <person name="Rachel R."/>
            <person name="Lapidus A."/>
            <person name="Davenport K."/>
            <person name="Tice H."/>
            <person name="Copeland A."/>
            <person name="Cheng J.-F."/>
            <person name="Lucas S."/>
            <person name="Chen F."/>
            <person name="Nolan M."/>
            <person name="Bruce D."/>
            <person name="Goodwin L."/>
            <person name="Pitluck S."/>
            <person name="Ivanova N."/>
            <person name="Mavromatis K."/>
            <person name="Ovchinnikova G."/>
            <person name="Pati A."/>
            <person name="Chen A."/>
            <person name="Palaniappan K."/>
            <person name="Land M."/>
            <person name="Hauser L."/>
            <person name="Chang Y.-J."/>
            <person name="Jeffries C.C."/>
            <person name="Brettin T."/>
            <person name="Detter J.C."/>
            <person name="Tapia R."/>
            <person name="Han C."/>
            <person name="Heimerl T."/>
            <person name="Weikl F."/>
            <person name="Brambilla E."/>
            <person name="Goker M."/>
            <person name="Bristow J."/>
            <person name="Eisen J.A."/>
            <person name="Markowitz V."/>
            <person name="Hugenholtz P."/>
            <person name="Kyrpides N.C."/>
            <person name="Klenk H.-P."/>
        </authorList>
    </citation>
    <scope>NUCLEOTIDE SEQUENCE [LARGE SCALE GENOMIC DNA]</scope>
    <source>
        <strain evidence="8">DSM 11486 / M11TL</strain>
    </source>
</reference>
<dbReference type="PROSITE" id="PS50893">
    <property type="entry name" value="ABC_TRANSPORTER_2"/>
    <property type="match status" value="2"/>
</dbReference>
<dbReference type="CDD" id="cd03225">
    <property type="entry name" value="ABC_cobalt_CbiO_domain1"/>
    <property type="match status" value="2"/>
</dbReference>
<accession>D5U0H8</accession>
<dbReference type="GO" id="GO:0005524">
    <property type="term" value="F:ATP binding"/>
    <property type="evidence" value="ECO:0007669"/>
    <property type="project" value="UniProtKB-KW"/>
</dbReference>
<dbReference type="InterPro" id="IPR027417">
    <property type="entry name" value="P-loop_NTPase"/>
</dbReference>
<proteinExistence type="predicted"/>
<dbReference type="InterPro" id="IPR003593">
    <property type="entry name" value="AAA+_ATPase"/>
</dbReference>
<evidence type="ECO:0000259" key="6">
    <source>
        <dbReference type="PROSITE" id="PS50893"/>
    </source>
</evidence>
<dbReference type="SUPFAM" id="SSF52540">
    <property type="entry name" value="P-loop containing nucleoside triphosphate hydrolases"/>
    <property type="match status" value="2"/>
</dbReference>
<dbReference type="Proteomes" id="UP000002376">
    <property type="component" value="Chromosome"/>
</dbReference>
<dbReference type="OrthoDB" id="35850at2157"/>
<keyword evidence="8" id="KW-1185">Reference proteome</keyword>
<gene>
    <name evidence="7" type="ordered locus">Tagg_0353</name>
</gene>
<dbReference type="Gene3D" id="3.40.50.300">
    <property type="entry name" value="P-loop containing nucleotide triphosphate hydrolases"/>
    <property type="match status" value="2"/>
</dbReference>
<dbReference type="InterPro" id="IPR003439">
    <property type="entry name" value="ABC_transporter-like_ATP-bd"/>
</dbReference>
<dbReference type="InterPro" id="IPR015856">
    <property type="entry name" value="ABC_transpr_CbiO/EcfA_su"/>
</dbReference>
<keyword evidence="3" id="KW-0547">Nucleotide-binding</keyword>
<keyword evidence="2" id="KW-0813">Transport</keyword>
<dbReference type="RefSeq" id="WP_013129221.1">
    <property type="nucleotide sequence ID" value="NC_014160.1"/>
</dbReference>